<dbReference type="EMBL" id="CP011856">
    <property type="protein sequence ID" value="AKM54518.1"/>
    <property type="molecule type" value="Genomic_DNA"/>
</dbReference>
<organism evidence="1 2">
    <name type="scientific">Spiroplasma eriocheiris</name>
    <dbReference type="NCBI Taxonomy" id="315358"/>
    <lineage>
        <taxon>Bacteria</taxon>
        <taxon>Bacillati</taxon>
        <taxon>Mycoplasmatota</taxon>
        <taxon>Mollicutes</taxon>
        <taxon>Entomoplasmatales</taxon>
        <taxon>Spiroplasmataceae</taxon>
        <taxon>Spiroplasma</taxon>
    </lineage>
</organism>
<dbReference type="GO" id="GO:0005975">
    <property type="term" value="P:carbohydrate metabolic process"/>
    <property type="evidence" value="ECO:0007669"/>
    <property type="project" value="InterPro"/>
</dbReference>
<protein>
    <submittedName>
        <fullName evidence="1">Aldose 1-epimerase family protein</fullName>
    </submittedName>
</protein>
<dbReference type="PATRIC" id="fig|743698.3.peg.969"/>
<dbReference type="Gene3D" id="2.70.98.10">
    <property type="match status" value="1"/>
</dbReference>
<dbReference type="InterPro" id="IPR014718">
    <property type="entry name" value="GH-type_carb-bd"/>
</dbReference>
<dbReference type="InterPro" id="IPR008183">
    <property type="entry name" value="Aldose_1/G6P_1-epimerase"/>
</dbReference>
<dbReference type="InterPro" id="IPR011013">
    <property type="entry name" value="Gal_mutarotase_sf_dom"/>
</dbReference>
<dbReference type="KEGG" id="seri:SERIO_v1c09600"/>
<sequence>MYILDNGELTAQISKDPFELVSLKKGNKEYVYQKDNVWKKSWPICFPITGKLINNQYRYNGQTYSMNGHGFFRNIINWEVVEYSSTILTVRYESTDEFQDQYPFKFIIYVTYELVGNKLLNKVNIVNNGSEKLPYNFGWHPAFICDDHLGKVIFDRPQTLTHVPLDNFLTDNLPTENINEIFLDKYDFSKSQCYALFDQSTDHILVVDPNRVIKIRTTGYPNVIIWKCNDDAKFICVEPWDGHQDVVNYENTPLDEKPWINLLRKNDNQEYLLEVEIAK</sequence>
<evidence type="ECO:0000313" key="1">
    <source>
        <dbReference type="EMBL" id="AKM54518.1"/>
    </source>
</evidence>
<evidence type="ECO:0000313" key="2">
    <source>
        <dbReference type="Proteomes" id="UP000035661"/>
    </source>
</evidence>
<dbReference type="RefSeq" id="WP_047791715.1">
    <property type="nucleotide sequence ID" value="NZ_CP011856.1"/>
</dbReference>
<name>A0A0H3XI51_9MOLU</name>
<dbReference type="GO" id="GO:0030246">
    <property type="term" value="F:carbohydrate binding"/>
    <property type="evidence" value="ECO:0007669"/>
    <property type="project" value="InterPro"/>
</dbReference>
<gene>
    <name evidence="1" type="ORF">SERIO_v1c09600</name>
</gene>
<proteinExistence type="predicted"/>
<dbReference type="SUPFAM" id="SSF74650">
    <property type="entry name" value="Galactose mutarotase-like"/>
    <property type="match status" value="1"/>
</dbReference>
<keyword evidence="2" id="KW-1185">Reference proteome</keyword>
<reference evidence="1 2" key="1">
    <citation type="journal article" date="2015" name="Genome Biol. Evol.">
        <title>Found and Lost: The Fates of Horizontally Acquired Genes in Arthropod-Symbiotic Spiroplasma.</title>
        <authorList>
            <person name="Lo W.S."/>
            <person name="Gasparich G.E."/>
            <person name="Kuo C.H."/>
        </authorList>
    </citation>
    <scope>NUCLEOTIDE SEQUENCE [LARGE SCALE GENOMIC DNA]</scope>
    <source>
        <strain evidence="2">TDA-040725-5</strain>
    </source>
</reference>
<dbReference type="Proteomes" id="UP000035661">
    <property type="component" value="Chromosome"/>
</dbReference>
<accession>A0A0H3XI51</accession>
<dbReference type="AlphaFoldDB" id="A0A0H3XI51"/>
<dbReference type="Pfam" id="PF01263">
    <property type="entry name" value="Aldose_epim"/>
    <property type="match status" value="1"/>
</dbReference>
<dbReference type="GO" id="GO:0016853">
    <property type="term" value="F:isomerase activity"/>
    <property type="evidence" value="ECO:0007669"/>
    <property type="project" value="InterPro"/>
</dbReference>
<reference evidence="2" key="2">
    <citation type="submission" date="2015-06" db="EMBL/GenBank/DDBJ databases">
        <title>Complete genome sequence of Spiroplasma eriocheiris TDA-040725-5 (DSM 21848).</title>
        <authorList>
            <person name="Lo W.-S."/>
            <person name="Kuo C.-H."/>
        </authorList>
    </citation>
    <scope>NUCLEOTIDE SEQUENCE [LARGE SCALE GENOMIC DNA]</scope>
    <source>
        <strain evidence="2">TDA-040725-5</strain>
    </source>
</reference>
<dbReference type="STRING" id="315358.SERIO_v1c09600"/>